<dbReference type="PANTHER" id="PTHR47739">
    <property type="entry name" value="TRNA1(VAL) (ADENINE(37)-N6)-METHYLTRANSFERASE"/>
    <property type="match status" value="1"/>
</dbReference>
<dbReference type="Gene3D" id="3.40.50.150">
    <property type="entry name" value="Vaccinia Virus protein VP39"/>
    <property type="match status" value="1"/>
</dbReference>
<dbReference type="SUPFAM" id="SSF53335">
    <property type="entry name" value="S-adenosyl-L-methionine-dependent methyltransferases"/>
    <property type="match status" value="1"/>
</dbReference>
<dbReference type="STRING" id="1127699.HMPREF9151_00618"/>
<evidence type="ECO:0000313" key="8">
    <source>
        <dbReference type="EMBL" id="EKY02911.1"/>
    </source>
</evidence>
<evidence type="ECO:0000259" key="7">
    <source>
        <dbReference type="Pfam" id="PF05175"/>
    </source>
</evidence>
<protein>
    <recommendedName>
        <fullName evidence="6">tRNA1(Val) (adenine(37)-N6)-methyltransferase</fullName>
        <ecNumber evidence="6">2.1.1.223</ecNumber>
    </recommendedName>
    <alternativeName>
        <fullName evidence="6">tRNA m6A37 methyltransferase</fullName>
    </alternativeName>
</protein>
<dbReference type="HOGENOM" id="CLU_061983_0_0_10"/>
<dbReference type="InterPro" id="IPR029063">
    <property type="entry name" value="SAM-dependent_MTases_sf"/>
</dbReference>
<comment type="function">
    <text evidence="6">Specifically methylates the adenine in position 37 of tRNA(1)(Val) (anticodon cmo5UAC).</text>
</comment>
<organism evidence="8 9">
    <name type="scientific">Hoylesella saccharolytica F0055</name>
    <dbReference type="NCBI Taxonomy" id="1127699"/>
    <lineage>
        <taxon>Bacteria</taxon>
        <taxon>Pseudomonadati</taxon>
        <taxon>Bacteroidota</taxon>
        <taxon>Bacteroidia</taxon>
        <taxon>Bacteroidales</taxon>
        <taxon>Prevotellaceae</taxon>
        <taxon>Hoylesella</taxon>
    </lineage>
</organism>
<comment type="caution">
    <text evidence="8">The sequence shown here is derived from an EMBL/GenBank/DDBJ whole genome shotgun (WGS) entry which is preliminary data.</text>
</comment>
<evidence type="ECO:0000256" key="2">
    <source>
        <dbReference type="ARBA" id="ARBA00022603"/>
    </source>
</evidence>
<dbReference type="Proteomes" id="UP000010433">
    <property type="component" value="Unassembled WGS sequence"/>
</dbReference>
<reference evidence="8 9" key="1">
    <citation type="submission" date="2012-05" db="EMBL/GenBank/DDBJ databases">
        <authorList>
            <person name="Weinstock G."/>
            <person name="Sodergren E."/>
            <person name="Lobos E.A."/>
            <person name="Fulton L."/>
            <person name="Fulton R."/>
            <person name="Courtney L."/>
            <person name="Fronick C."/>
            <person name="O'Laughlin M."/>
            <person name="Godfrey J."/>
            <person name="Wilson R.M."/>
            <person name="Miner T."/>
            <person name="Farmer C."/>
            <person name="Delehaunty K."/>
            <person name="Cordes M."/>
            <person name="Minx P."/>
            <person name="Tomlinson C."/>
            <person name="Chen J."/>
            <person name="Wollam A."/>
            <person name="Pepin K.H."/>
            <person name="Bhonagiri V."/>
            <person name="Zhang X."/>
            <person name="Suruliraj S."/>
            <person name="Warren W."/>
            <person name="Mitreva M."/>
            <person name="Mardis E.R."/>
            <person name="Wilson R.K."/>
        </authorList>
    </citation>
    <scope>NUCLEOTIDE SEQUENCE [LARGE SCALE GENOMIC DNA]</scope>
    <source>
        <strain evidence="8 9">F0055</strain>
    </source>
</reference>
<dbReference type="InterPro" id="IPR050210">
    <property type="entry name" value="tRNA_Adenine-N(6)_MTase"/>
</dbReference>
<dbReference type="GO" id="GO:0008033">
    <property type="term" value="P:tRNA processing"/>
    <property type="evidence" value="ECO:0007669"/>
    <property type="project" value="UniProtKB-UniRule"/>
</dbReference>
<comment type="similarity">
    <text evidence="6">Belongs to the methyltransferase superfamily. tRNA (adenine-N(6)-)-methyltransferase family.</text>
</comment>
<evidence type="ECO:0000256" key="3">
    <source>
        <dbReference type="ARBA" id="ARBA00022679"/>
    </source>
</evidence>
<keyword evidence="5 6" id="KW-0819">tRNA processing</keyword>
<keyword evidence="2 6" id="KW-0489">Methyltransferase</keyword>
<evidence type="ECO:0000256" key="5">
    <source>
        <dbReference type="ARBA" id="ARBA00022694"/>
    </source>
</evidence>
<dbReference type="InterPro" id="IPR022882">
    <property type="entry name" value="tRNA_adenine-N6_MeTrfase"/>
</dbReference>
<dbReference type="GO" id="GO:0005737">
    <property type="term" value="C:cytoplasm"/>
    <property type="evidence" value="ECO:0007669"/>
    <property type="project" value="UniProtKB-SubCell"/>
</dbReference>
<dbReference type="InterPro" id="IPR007848">
    <property type="entry name" value="Small_mtfrase_dom"/>
</dbReference>
<dbReference type="Pfam" id="PF05175">
    <property type="entry name" value="MTS"/>
    <property type="match status" value="1"/>
</dbReference>
<feature type="domain" description="Methyltransferase small" evidence="7">
    <location>
        <begin position="35"/>
        <end position="120"/>
    </location>
</feature>
<dbReference type="GO" id="GO:0016430">
    <property type="term" value="F:tRNA (adenine-N6)-methyltransferase activity"/>
    <property type="evidence" value="ECO:0007669"/>
    <property type="project" value="UniProtKB-UniRule"/>
</dbReference>
<keyword evidence="3 6" id="KW-0808">Transferase</keyword>
<evidence type="ECO:0000313" key="9">
    <source>
        <dbReference type="Proteomes" id="UP000010433"/>
    </source>
</evidence>
<dbReference type="RefSeq" id="WP_009161787.1">
    <property type="nucleotide sequence ID" value="NZ_KB290974.1"/>
</dbReference>
<proteinExistence type="inferred from homology"/>
<accession>L1NHW0</accession>
<evidence type="ECO:0000256" key="1">
    <source>
        <dbReference type="ARBA" id="ARBA00022490"/>
    </source>
</evidence>
<comment type="catalytic activity">
    <reaction evidence="6">
        <text>adenosine(37) in tRNA1(Val) + S-adenosyl-L-methionine = N(6)-methyladenosine(37) in tRNA1(Val) + S-adenosyl-L-homocysteine + H(+)</text>
        <dbReference type="Rhea" id="RHEA:43160"/>
        <dbReference type="Rhea" id="RHEA-COMP:10369"/>
        <dbReference type="Rhea" id="RHEA-COMP:10370"/>
        <dbReference type="ChEBI" id="CHEBI:15378"/>
        <dbReference type="ChEBI" id="CHEBI:57856"/>
        <dbReference type="ChEBI" id="CHEBI:59789"/>
        <dbReference type="ChEBI" id="CHEBI:74411"/>
        <dbReference type="ChEBI" id="CHEBI:74449"/>
        <dbReference type="EC" id="2.1.1.223"/>
    </reaction>
</comment>
<dbReference type="OrthoDB" id="5383291at2"/>
<dbReference type="GO" id="GO:0032259">
    <property type="term" value="P:methylation"/>
    <property type="evidence" value="ECO:0007669"/>
    <property type="project" value="UniProtKB-KW"/>
</dbReference>
<comment type="subcellular location">
    <subcellularLocation>
        <location evidence="6">Cytoplasm</location>
    </subcellularLocation>
</comment>
<name>L1NHW0_9BACT</name>
<dbReference type="PANTHER" id="PTHR47739:SF1">
    <property type="entry name" value="TRNA1(VAL) (ADENINE(37)-N6)-METHYLTRANSFERASE"/>
    <property type="match status" value="1"/>
</dbReference>
<keyword evidence="9" id="KW-1185">Reference proteome</keyword>
<dbReference type="HAMAP" id="MF_01872">
    <property type="entry name" value="tRNA_methyltr_YfiC"/>
    <property type="match status" value="1"/>
</dbReference>
<evidence type="ECO:0000256" key="6">
    <source>
        <dbReference type="HAMAP-Rule" id="MF_01872"/>
    </source>
</evidence>
<dbReference type="EMBL" id="AMEP01000044">
    <property type="protein sequence ID" value="EKY02911.1"/>
    <property type="molecule type" value="Genomic_DNA"/>
</dbReference>
<gene>
    <name evidence="8" type="ORF">HMPREF9151_00618</name>
</gene>
<evidence type="ECO:0000256" key="4">
    <source>
        <dbReference type="ARBA" id="ARBA00022691"/>
    </source>
</evidence>
<dbReference type="AlphaFoldDB" id="L1NHW0"/>
<keyword evidence="1 6" id="KW-0963">Cytoplasm</keyword>
<dbReference type="PATRIC" id="fig|1127699.3.peg.568"/>
<sequence length="236" mass="26443">MSNQFDFKQFSIRQDLCGMKVGTDGVLLGAWASGGQNILDIGTGTGLIALMMAQRYPTAYITALDIESKACLQAQINTDLSPFSSRIEVIQDSIQHFSAAHQGLKSYNCIVSNPPFFVNSLKSKGNERTLARHTDSLSYSELFRSVSLLLSKNGMFSTIIPAEYVEQFISEGYIFGLFLTRRCFIRTVEGKPFKRCLLAFEKQKPSQIETLEVCMQTSKGAKTQWYTTLTSDFYIK</sequence>
<dbReference type="CDD" id="cd02440">
    <property type="entry name" value="AdoMet_MTases"/>
    <property type="match status" value="1"/>
</dbReference>
<dbReference type="EC" id="2.1.1.223" evidence="6"/>
<keyword evidence="4 6" id="KW-0949">S-adenosyl-L-methionine</keyword>